<dbReference type="InterPro" id="IPR011577">
    <property type="entry name" value="Cyt_b561_bac/Ni-Hgenase"/>
</dbReference>
<keyword evidence="5" id="KW-0349">Heme</keyword>
<comment type="similarity">
    <text evidence="12">Belongs to the cytochrome b561 family.</text>
</comment>
<feature type="transmembrane region" description="Helical" evidence="13">
    <location>
        <begin position="58"/>
        <end position="80"/>
    </location>
</feature>
<comment type="caution">
    <text evidence="15">The sequence shown here is derived from an EMBL/GenBank/DDBJ whole genome shotgun (WGS) entry which is preliminary data.</text>
</comment>
<organism evidence="15 16">
    <name type="scientific">Labrys wisconsinensis</name>
    <dbReference type="NCBI Taxonomy" id="425677"/>
    <lineage>
        <taxon>Bacteria</taxon>
        <taxon>Pseudomonadati</taxon>
        <taxon>Pseudomonadota</taxon>
        <taxon>Alphaproteobacteria</taxon>
        <taxon>Hyphomicrobiales</taxon>
        <taxon>Xanthobacteraceae</taxon>
        <taxon>Labrys</taxon>
    </lineage>
</organism>
<dbReference type="RefSeq" id="WP_307284399.1">
    <property type="nucleotide sequence ID" value="NZ_JAUSVX010000024.1"/>
</dbReference>
<keyword evidence="10" id="KW-0408">Iron</keyword>
<evidence type="ECO:0000256" key="10">
    <source>
        <dbReference type="ARBA" id="ARBA00023004"/>
    </source>
</evidence>
<dbReference type="Gene3D" id="1.20.950.20">
    <property type="entry name" value="Transmembrane di-heme cytochromes, Chain C"/>
    <property type="match status" value="1"/>
</dbReference>
<comment type="cofactor">
    <cofactor evidence="1">
        <name>heme b</name>
        <dbReference type="ChEBI" id="CHEBI:60344"/>
    </cofactor>
</comment>
<keyword evidence="4" id="KW-1003">Cell membrane</keyword>
<dbReference type="EMBL" id="JAUSVX010000024">
    <property type="protein sequence ID" value="MDQ0474566.1"/>
    <property type="molecule type" value="Genomic_DNA"/>
</dbReference>
<sequence length="189" mass="20663">MTTLSDAAAPPATATRYDRLQRSLHWLMALIIFTAIGIGLYCSWLVPGTPERQALLEIHKSLGLTALTLVVVRVLWRLAVGAPAYVKPLGRLTHLAAGAGHLALYALMLLMPLSGYVFSAAGGRSLPWFGLFQWPNLLPKDPALAELGRFVHGWGATAIYVVLGLHLAAVLWHRFVLKDEVLARMLPPR</sequence>
<keyword evidence="3" id="KW-0813">Transport</keyword>
<feature type="domain" description="Cytochrome b561 bacterial/Ni-hydrogenase" evidence="14">
    <location>
        <begin position="16"/>
        <end position="187"/>
    </location>
</feature>
<dbReference type="PANTHER" id="PTHR30529:SF1">
    <property type="entry name" value="CYTOCHROME B561 HOMOLOG 2"/>
    <property type="match status" value="1"/>
</dbReference>
<accession>A0ABU0JJU9</accession>
<evidence type="ECO:0000256" key="11">
    <source>
        <dbReference type="ARBA" id="ARBA00023136"/>
    </source>
</evidence>
<feature type="transmembrane region" description="Helical" evidence="13">
    <location>
        <begin position="92"/>
        <end position="118"/>
    </location>
</feature>
<keyword evidence="11 13" id="KW-0472">Membrane</keyword>
<evidence type="ECO:0000256" key="1">
    <source>
        <dbReference type="ARBA" id="ARBA00001970"/>
    </source>
</evidence>
<proteinExistence type="inferred from homology"/>
<evidence type="ECO:0000256" key="9">
    <source>
        <dbReference type="ARBA" id="ARBA00022989"/>
    </source>
</evidence>
<keyword evidence="8" id="KW-0249">Electron transport</keyword>
<evidence type="ECO:0000313" key="15">
    <source>
        <dbReference type="EMBL" id="MDQ0474566.1"/>
    </source>
</evidence>
<evidence type="ECO:0000256" key="3">
    <source>
        <dbReference type="ARBA" id="ARBA00022448"/>
    </source>
</evidence>
<evidence type="ECO:0000256" key="7">
    <source>
        <dbReference type="ARBA" id="ARBA00022723"/>
    </source>
</evidence>
<evidence type="ECO:0000259" key="14">
    <source>
        <dbReference type="Pfam" id="PF01292"/>
    </source>
</evidence>
<protein>
    <submittedName>
        <fullName evidence="15">Cytochrome b561</fullName>
    </submittedName>
</protein>
<keyword evidence="9 13" id="KW-1133">Transmembrane helix</keyword>
<feature type="transmembrane region" description="Helical" evidence="13">
    <location>
        <begin position="157"/>
        <end position="177"/>
    </location>
</feature>
<keyword evidence="16" id="KW-1185">Reference proteome</keyword>
<evidence type="ECO:0000313" key="16">
    <source>
        <dbReference type="Proteomes" id="UP001242480"/>
    </source>
</evidence>
<keyword evidence="7" id="KW-0479">Metal-binding</keyword>
<comment type="subcellular location">
    <subcellularLocation>
        <location evidence="2">Cell membrane</location>
        <topology evidence="2">Multi-pass membrane protein</topology>
    </subcellularLocation>
</comment>
<keyword evidence="6 13" id="KW-0812">Transmembrane</keyword>
<evidence type="ECO:0000256" key="13">
    <source>
        <dbReference type="SAM" id="Phobius"/>
    </source>
</evidence>
<evidence type="ECO:0000256" key="4">
    <source>
        <dbReference type="ARBA" id="ARBA00022475"/>
    </source>
</evidence>
<evidence type="ECO:0000256" key="2">
    <source>
        <dbReference type="ARBA" id="ARBA00004651"/>
    </source>
</evidence>
<evidence type="ECO:0000256" key="12">
    <source>
        <dbReference type="ARBA" id="ARBA00037975"/>
    </source>
</evidence>
<name>A0ABU0JJU9_9HYPH</name>
<dbReference type="Proteomes" id="UP001242480">
    <property type="component" value="Unassembled WGS sequence"/>
</dbReference>
<evidence type="ECO:0000256" key="5">
    <source>
        <dbReference type="ARBA" id="ARBA00022617"/>
    </source>
</evidence>
<gene>
    <name evidence="15" type="ORF">QO011_007607</name>
</gene>
<feature type="transmembrane region" description="Helical" evidence="13">
    <location>
        <begin position="26"/>
        <end position="46"/>
    </location>
</feature>
<dbReference type="InterPro" id="IPR016174">
    <property type="entry name" value="Di-haem_cyt_TM"/>
</dbReference>
<dbReference type="SUPFAM" id="SSF81342">
    <property type="entry name" value="Transmembrane di-heme cytochromes"/>
    <property type="match status" value="1"/>
</dbReference>
<dbReference type="PANTHER" id="PTHR30529">
    <property type="entry name" value="CYTOCHROME B561"/>
    <property type="match status" value="1"/>
</dbReference>
<dbReference type="Pfam" id="PF01292">
    <property type="entry name" value="Ni_hydr_CYTB"/>
    <property type="match status" value="1"/>
</dbReference>
<evidence type="ECO:0000256" key="8">
    <source>
        <dbReference type="ARBA" id="ARBA00022982"/>
    </source>
</evidence>
<dbReference type="InterPro" id="IPR052168">
    <property type="entry name" value="Cytochrome_b561_oxidase"/>
</dbReference>
<reference evidence="15 16" key="1">
    <citation type="submission" date="2023-07" db="EMBL/GenBank/DDBJ databases">
        <title>Genomic Encyclopedia of Type Strains, Phase IV (KMG-IV): sequencing the most valuable type-strain genomes for metagenomic binning, comparative biology and taxonomic classification.</title>
        <authorList>
            <person name="Goeker M."/>
        </authorList>
    </citation>
    <scope>NUCLEOTIDE SEQUENCE [LARGE SCALE GENOMIC DNA]</scope>
    <source>
        <strain evidence="15 16">DSM 19619</strain>
    </source>
</reference>
<evidence type="ECO:0000256" key="6">
    <source>
        <dbReference type="ARBA" id="ARBA00022692"/>
    </source>
</evidence>